<evidence type="ECO:0000256" key="2">
    <source>
        <dbReference type="ARBA" id="ARBA00023002"/>
    </source>
</evidence>
<sequence>MITVGIVGCGGHANTHAATIRDSSFAVLAACADIDPVRAEQFARTYGIANSYGSLKDMATGHKLDLLIIVAFPTVHPVLIREAIEYGIRHILCEKPLALNSEQARQIMELAESSGTLVVEGLMYRSHPQIARAKALLASGAIGDIRYIHAQFSDYASDNPGNWRNNRSQGGGSMTAKGCYLVDACNLFSGSRAKAAFCIESTNPDINVEVGETGTILYENGVTAQFETNHRSVWREEIKVCGTKGTLLIPHLIVTKTQKREIVLEMDGAYESRPMRSETFSFDVMSSYGLQLDNLYCCITEGAAPHFPVKDSVANYIVTDALMRSVASGKLEPVHWGD</sequence>
<reference evidence="5" key="2">
    <citation type="submission" date="2020-09" db="EMBL/GenBank/DDBJ databases">
        <authorList>
            <person name="Sun Q."/>
            <person name="Zhou Y."/>
        </authorList>
    </citation>
    <scope>NUCLEOTIDE SEQUENCE</scope>
    <source>
        <strain evidence="5">CGMCC 1.12987</strain>
    </source>
</reference>
<evidence type="ECO:0000259" key="4">
    <source>
        <dbReference type="Pfam" id="PF22725"/>
    </source>
</evidence>
<name>A0A917CZ15_9BACL</name>
<feature type="domain" description="GFO/IDH/MocA-like oxidoreductase" evidence="4">
    <location>
        <begin position="131"/>
        <end position="247"/>
    </location>
</feature>
<organism evidence="5 6">
    <name type="scientific">Paenibacillus abyssi</name>
    <dbReference type="NCBI Taxonomy" id="1340531"/>
    <lineage>
        <taxon>Bacteria</taxon>
        <taxon>Bacillati</taxon>
        <taxon>Bacillota</taxon>
        <taxon>Bacilli</taxon>
        <taxon>Bacillales</taxon>
        <taxon>Paenibacillaceae</taxon>
        <taxon>Paenibacillus</taxon>
    </lineage>
</organism>
<evidence type="ECO:0000313" key="5">
    <source>
        <dbReference type="EMBL" id="GGG02330.1"/>
    </source>
</evidence>
<comment type="similarity">
    <text evidence="1">Belongs to the Gfo/Idh/MocA family.</text>
</comment>
<feature type="domain" description="Gfo/Idh/MocA-like oxidoreductase N-terminal" evidence="3">
    <location>
        <begin position="2"/>
        <end position="119"/>
    </location>
</feature>
<dbReference type="AlphaFoldDB" id="A0A917CZ15"/>
<dbReference type="Gene3D" id="3.30.360.10">
    <property type="entry name" value="Dihydrodipicolinate Reductase, domain 2"/>
    <property type="match status" value="1"/>
</dbReference>
<keyword evidence="2" id="KW-0560">Oxidoreductase</keyword>
<dbReference type="Proteomes" id="UP000644756">
    <property type="component" value="Unassembled WGS sequence"/>
</dbReference>
<comment type="caution">
    <text evidence="5">The sequence shown here is derived from an EMBL/GenBank/DDBJ whole genome shotgun (WGS) entry which is preliminary data.</text>
</comment>
<evidence type="ECO:0000313" key="6">
    <source>
        <dbReference type="Proteomes" id="UP000644756"/>
    </source>
</evidence>
<dbReference type="EMBL" id="BMGR01000005">
    <property type="protein sequence ID" value="GGG02330.1"/>
    <property type="molecule type" value="Genomic_DNA"/>
</dbReference>
<dbReference type="PANTHER" id="PTHR22604">
    <property type="entry name" value="OXIDOREDUCTASES"/>
    <property type="match status" value="1"/>
</dbReference>
<evidence type="ECO:0000256" key="1">
    <source>
        <dbReference type="ARBA" id="ARBA00010928"/>
    </source>
</evidence>
<reference evidence="5" key="1">
    <citation type="journal article" date="2014" name="Int. J. Syst. Evol. Microbiol.">
        <title>Complete genome sequence of Corynebacterium casei LMG S-19264T (=DSM 44701T), isolated from a smear-ripened cheese.</title>
        <authorList>
            <consortium name="US DOE Joint Genome Institute (JGI-PGF)"/>
            <person name="Walter F."/>
            <person name="Albersmeier A."/>
            <person name="Kalinowski J."/>
            <person name="Ruckert C."/>
        </authorList>
    </citation>
    <scope>NUCLEOTIDE SEQUENCE</scope>
    <source>
        <strain evidence="5">CGMCC 1.12987</strain>
    </source>
</reference>
<dbReference type="PANTHER" id="PTHR22604:SF105">
    <property type="entry name" value="TRANS-1,2-DIHYDROBENZENE-1,2-DIOL DEHYDROGENASE"/>
    <property type="match status" value="1"/>
</dbReference>
<gene>
    <name evidence="5" type="primary">socC</name>
    <name evidence="5" type="ORF">GCM10010916_19390</name>
</gene>
<dbReference type="Pfam" id="PF01408">
    <property type="entry name" value="GFO_IDH_MocA"/>
    <property type="match status" value="1"/>
</dbReference>
<proteinExistence type="inferred from homology"/>
<dbReference type="GO" id="GO:0000166">
    <property type="term" value="F:nucleotide binding"/>
    <property type="evidence" value="ECO:0007669"/>
    <property type="project" value="InterPro"/>
</dbReference>
<dbReference type="GO" id="GO:0016491">
    <property type="term" value="F:oxidoreductase activity"/>
    <property type="evidence" value="ECO:0007669"/>
    <property type="project" value="UniProtKB-KW"/>
</dbReference>
<dbReference type="InterPro" id="IPR000683">
    <property type="entry name" value="Gfo/Idh/MocA-like_OxRdtase_N"/>
</dbReference>
<dbReference type="SUPFAM" id="SSF55347">
    <property type="entry name" value="Glyceraldehyde-3-phosphate dehydrogenase-like, C-terminal domain"/>
    <property type="match status" value="1"/>
</dbReference>
<dbReference type="Gene3D" id="3.40.50.720">
    <property type="entry name" value="NAD(P)-binding Rossmann-like Domain"/>
    <property type="match status" value="1"/>
</dbReference>
<dbReference type="InterPro" id="IPR050984">
    <property type="entry name" value="Gfo/Idh/MocA_domain"/>
</dbReference>
<dbReference type="InterPro" id="IPR036291">
    <property type="entry name" value="NAD(P)-bd_dom_sf"/>
</dbReference>
<dbReference type="SUPFAM" id="SSF51735">
    <property type="entry name" value="NAD(P)-binding Rossmann-fold domains"/>
    <property type="match status" value="1"/>
</dbReference>
<accession>A0A917CZ15</accession>
<dbReference type="Pfam" id="PF22725">
    <property type="entry name" value="GFO_IDH_MocA_C3"/>
    <property type="match status" value="1"/>
</dbReference>
<dbReference type="InterPro" id="IPR055170">
    <property type="entry name" value="GFO_IDH_MocA-like_dom"/>
</dbReference>
<protein>
    <submittedName>
        <fullName evidence="5">Deoxyfructose oxidoreductase</fullName>
    </submittedName>
</protein>
<dbReference type="RefSeq" id="WP_188530848.1">
    <property type="nucleotide sequence ID" value="NZ_BMGR01000005.1"/>
</dbReference>
<evidence type="ECO:0000259" key="3">
    <source>
        <dbReference type="Pfam" id="PF01408"/>
    </source>
</evidence>
<keyword evidence="6" id="KW-1185">Reference proteome</keyword>